<dbReference type="Gene3D" id="3.40.50.300">
    <property type="entry name" value="P-loop containing nucleotide triphosphate hydrolases"/>
    <property type="match status" value="1"/>
</dbReference>
<dbReference type="InterPro" id="IPR027417">
    <property type="entry name" value="P-loop_NTPase"/>
</dbReference>
<accession>A0A808FEN4</accession>
<protein>
    <recommendedName>
        <fullName evidence="2">Protein CR006 P-loop domain-containing protein</fullName>
    </recommendedName>
</protein>
<evidence type="ECO:0000313" key="1">
    <source>
        <dbReference type="EMBL" id="ATS88220.1"/>
    </source>
</evidence>
<reference evidence="1" key="1">
    <citation type="journal article" date="2017" name="BMC Genomics">
        <title>Xanthomonas adaptation to common bean is associated with horizontal transfers of genes encoding TAL effectors.</title>
        <authorList>
            <person name="Ruh M."/>
            <person name="Briand M."/>
            <person name="Bonneau S."/>
            <person name="Jacques M.A."/>
            <person name="Chen N.W.G."/>
        </authorList>
    </citation>
    <scope>NUCLEOTIDE SEQUENCE [LARGE SCALE GENOMIC DNA]</scope>
    <source>
        <strain evidence="1">CFBP6167</strain>
    </source>
</reference>
<gene>
    <name evidence="1" type="ORF">XcfCFBP6167P_07775</name>
</gene>
<dbReference type="SUPFAM" id="SSF52540">
    <property type="entry name" value="P-loop containing nucleoside triphosphate hydrolases"/>
    <property type="match status" value="1"/>
</dbReference>
<sequence length="165" mass="18402">MAEISLNGQTSGIIFDDPVCSLDHRRRELVAKRLVQEAAKRQVIVFTHDLYFLKLLADDGKRLGVSVQTQSVSRQQQGFGVTSADLPFEGKTSSQRVGVVKNIQVLAAKAYSQNDQANYEMHTVRAYTLLRLAWERSVEEVRACAEFCVTVVWVTAEEVAPRTGS</sequence>
<dbReference type="AlphaFoldDB" id="A0A808FEN4"/>
<proteinExistence type="predicted"/>
<name>A0A808FEN4_XANCI</name>
<organism evidence="1">
    <name type="scientific">Xanthomonas citri pv. phaseoli var. fuscans</name>
    <dbReference type="NCBI Taxonomy" id="473423"/>
    <lineage>
        <taxon>Bacteria</taxon>
        <taxon>Pseudomonadati</taxon>
        <taxon>Pseudomonadota</taxon>
        <taxon>Gammaproteobacteria</taxon>
        <taxon>Lysobacterales</taxon>
        <taxon>Lysobacteraceae</taxon>
        <taxon>Xanthomonas</taxon>
    </lineage>
</organism>
<dbReference type="EMBL" id="CP021018">
    <property type="protein sequence ID" value="ATS88220.1"/>
    <property type="molecule type" value="Genomic_DNA"/>
</dbReference>
<evidence type="ECO:0008006" key="2">
    <source>
        <dbReference type="Google" id="ProtNLM"/>
    </source>
</evidence>